<dbReference type="PANTHER" id="PTHR11177:SF333">
    <property type="entry name" value="CHITINASE"/>
    <property type="match status" value="1"/>
</dbReference>
<protein>
    <submittedName>
        <fullName evidence="2">Glycoside hydrolase superfamily</fullName>
    </submittedName>
</protein>
<accession>A0ABR4H8K0</accession>
<organism evidence="2 3">
    <name type="scientific">Aspergillus cavernicola</name>
    <dbReference type="NCBI Taxonomy" id="176166"/>
    <lineage>
        <taxon>Eukaryota</taxon>
        <taxon>Fungi</taxon>
        <taxon>Dikarya</taxon>
        <taxon>Ascomycota</taxon>
        <taxon>Pezizomycotina</taxon>
        <taxon>Eurotiomycetes</taxon>
        <taxon>Eurotiomycetidae</taxon>
        <taxon>Eurotiales</taxon>
        <taxon>Aspergillaceae</taxon>
        <taxon>Aspergillus</taxon>
        <taxon>Aspergillus subgen. Nidulantes</taxon>
    </lineage>
</organism>
<dbReference type="InterPro" id="IPR050314">
    <property type="entry name" value="Glycosyl_Hydrlase_18"/>
</dbReference>
<evidence type="ECO:0000313" key="3">
    <source>
        <dbReference type="Proteomes" id="UP001610335"/>
    </source>
</evidence>
<dbReference type="PROSITE" id="PS51910">
    <property type="entry name" value="GH18_2"/>
    <property type="match status" value="1"/>
</dbReference>
<reference evidence="2 3" key="1">
    <citation type="submission" date="2024-07" db="EMBL/GenBank/DDBJ databases">
        <title>Section-level genome sequencing and comparative genomics of Aspergillus sections Usti and Cavernicolus.</title>
        <authorList>
            <consortium name="Lawrence Berkeley National Laboratory"/>
            <person name="Nybo J.L."/>
            <person name="Vesth T.C."/>
            <person name="Theobald S."/>
            <person name="Frisvad J.C."/>
            <person name="Larsen T.O."/>
            <person name="Kjaerboelling I."/>
            <person name="Rothschild-Mancinelli K."/>
            <person name="Lyhne E.K."/>
            <person name="Kogle M.E."/>
            <person name="Barry K."/>
            <person name="Clum A."/>
            <person name="Na H."/>
            <person name="Ledsgaard L."/>
            <person name="Lin J."/>
            <person name="Lipzen A."/>
            <person name="Kuo A."/>
            <person name="Riley R."/>
            <person name="Mondo S."/>
            <person name="LaButti K."/>
            <person name="Haridas S."/>
            <person name="Pangalinan J."/>
            <person name="Salamov A.A."/>
            <person name="Simmons B.A."/>
            <person name="Magnuson J.K."/>
            <person name="Chen J."/>
            <person name="Drula E."/>
            <person name="Henrissat B."/>
            <person name="Wiebenga A."/>
            <person name="Lubbers R.J."/>
            <person name="Gomes A.C."/>
            <person name="Makela M.R."/>
            <person name="Stajich J."/>
            <person name="Grigoriev I.V."/>
            <person name="Mortensen U.H."/>
            <person name="De vries R.P."/>
            <person name="Baker S.E."/>
            <person name="Andersen M.R."/>
        </authorList>
    </citation>
    <scope>NUCLEOTIDE SEQUENCE [LARGE SCALE GENOMIC DNA]</scope>
    <source>
        <strain evidence="2 3">CBS 600.67</strain>
    </source>
</reference>
<dbReference type="PANTHER" id="PTHR11177">
    <property type="entry name" value="CHITINASE"/>
    <property type="match status" value="1"/>
</dbReference>
<dbReference type="InterPro" id="IPR017853">
    <property type="entry name" value="GH"/>
</dbReference>
<comment type="caution">
    <text evidence="2">The sequence shown here is derived from an EMBL/GenBank/DDBJ whole genome shotgun (WGS) entry which is preliminary data.</text>
</comment>
<keyword evidence="3" id="KW-1185">Reference proteome</keyword>
<feature type="domain" description="GH18" evidence="1">
    <location>
        <begin position="2"/>
        <end position="105"/>
    </location>
</feature>
<keyword evidence="2" id="KW-0378">Hydrolase</keyword>
<evidence type="ECO:0000259" key="1">
    <source>
        <dbReference type="PROSITE" id="PS51910"/>
    </source>
</evidence>
<dbReference type="Proteomes" id="UP001610335">
    <property type="component" value="Unassembled WGS sequence"/>
</dbReference>
<sequence length="105" mass="11720">MTRTVGYYEGWASTRSCDKQLPSNIDIAPLTHLNFAFVFFYLTTFQIMPMSTNNQVLYPQFTGLKSKKLSLKTWVAVGGWSFNDATNSPNTQTAFSDMASNAANC</sequence>
<dbReference type="Gene3D" id="3.20.20.80">
    <property type="entry name" value="Glycosidases"/>
    <property type="match status" value="1"/>
</dbReference>
<dbReference type="InterPro" id="IPR001223">
    <property type="entry name" value="Glyco_hydro18_cat"/>
</dbReference>
<name>A0ABR4H8K0_9EURO</name>
<dbReference type="SUPFAM" id="SSF51445">
    <property type="entry name" value="(Trans)glycosidases"/>
    <property type="match status" value="1"/>
</dbReference>
<gene>
    <name evidence="2" type="ORF">BDW59DRAFT_167965</name>
</gene>
<dbReference type="Pfam" id="PF00704">
    <property type="entry name" value="Glyco_hydro_18"/>
    <property type="match status" value="1"/>
</dbReference>
<evidence type="ECO:0000313" key="2">
    <source>
        <dbReference type="EMBL" id="KAL2811727.1"/>
    </source>
</evidence>
<dbReference type="EMBL" id="JBFXLS010000226">
    <property type="protein sequence ID" value="KAL2811727.1"/>
    <property type="molecule type" value="Genomic_DNA"/>
</dbReference>
<dbReference type="GO" id="GO:0016787">
    <property type="term" value="F:hydrolase activity"/>
    <property type="evidence" value="ECO:0007669"/>
    <property type="project" value="UniProtKB-KW"/>
</dbReference>
<proteinExistence type="predicted"/>